<evidence type="ECO:0000313" key="2">
    <source>
        <dbReference type="EMBL" id="VCW76856.1"/>
    </source>
</evidence>
<keyword evidence="1" id="KW-0812">Transmembrane</keyword>
<feature type="non-terminal residue" evidence="2">
    <location>
        <position position="1"/>
    </location>
</feature>
<evidence type="ECO:0000256" key="1">
    <source>
        <dbReference type="SAM" id="Phobius"/>
    </source>
</evidence>
<comment type="caution">
    <text evidence="2">The sequence shown here is derived from an EMBL/GenBank/DDBJ whole genome shotgun (WGS) entry which is preliminary data.</text>
</comment>
<evidence type="ECO:0000313" key="3">
    <source>
        <dbReference type="Proteomes" id="UP000269945"/>
    </source>
</evidence>
<dbReference type="EMBL" id="CYRY02007981">
    <property type="protein sequence ID" value="VCW76856.1"/>
    <property type="molecule type" value="Genomic_DNA"/>
</dbReference>
<dbReference type="Proteomes" id="UP000269945">
    <property type="component" value="Unassembled WGS sequence"/>
</dbReference>
<sequence length="76" mass="7917">RNRRHVTEEAEITVGPLIFLGKAGDPGAEGSTSPHASVMLGLGLATVLSLTLATLVLVLARRRRAASRSVICPVSV</sequence>
<reference evidence="2 3" key="1">
    <citation type="submission" date="2018-10" db="EMBL/GenBank/DDBJ databases">
        <authorList>
            <person name="Ekblom R."/>
            <person name="Jareborg N."/>
        </authorList>
    </citation>
    <scope>NUCLEOTIDE SEQUENCE [LARGE SCALE GENOMIC DNA]</scope>
    <source>
        <tissue evidence="2">Muscle</tissue>
    </source>
</reference>
<keyword evidence="3" id="KW-1185">Reference proteome</keyword>
<protein>
    <submittedName>
        <fullName evidence="2">Uncharacterized protein</fullName>
    </submittedName>
</protein>
<feature type="non-terminal residue" evidence="2">
    <location>
        <position position="76"/>
    </location>
</feature>
<gene>
    <name evidence="2" type="ORF">BN2614_LOCUS2</name>
</gene>
<dbReference type="AlphaFoldDB" id="A0A9X9LMC6"/>
<keyword evidence="1" id="KW-0472">Membrane</keyword>
<accession>A0A9X9LMC6</accession>
<feature type="transmembrane region" description="Helical" evidence="1">
    <location>
        <begin position="38"/>
        <end position="60"/>
    </location>
</feature>
<name>A0A9X9LMC6_GULGU</name>
<proteinExistence type="predicted"/>
<keyword evidence="1" id="KW-1133">Transmembrane helix</keyword>
<organism evidence="2 3">
    <name type="scientific">Gulo gulo</name>
    <name type="common">Wolverine</name>
    <name type="synonym">Gluton</name>
    <dbReference type="NCBI Taxonomy" id="48420"/>
    <lineage>
        <taxon>Eukaryota</taxon>
        <taxon>Metazoa</taxon>
        <taxon>Chordata</taxon>
        <taxon>Craniata</taxon>
        <taxon>Vertebrata</taxon>
        <taxon>Euteleostomi</taxon>
        <taxon>Mammalia</taxon>
        <taxon>Eutheria</taxon>
        <taxon>Laurasiatheria</taxon>
        <taxon>Carnivora</taxon>
        <taxon>Caniformia</taxon>
        <taxon>Musteloidea</taxon>
        <taxon>Mustelidae</taxon>
        <taxon>Guloninae</taxon>
        <taxon>Gulo</taxon>
    </lineage>
</organism>